<accession>A0A8S1HH66</accession>
<sequence>MVKLINAIFFFSSFASISLAQDACCQRLILSYPTGDAIPPGCNKLKCTDAPVHVEESLRTAQDVANFLNRAINISTLTVIKNNKPLEIFVVEQIFHSRRGPAVLLKDVDLHKDAFVNLKKIEVKDVSLYCEDQNIVVIEGKCPEDVKERLHKVAYEVLAKCAQLTPLGSDETTTQNADTNTDAEGNYAMETSSSSSQDMGDCESAKKAAKKDALENECVRPFDGLASYAVIFLAFMLILVFCCSYCLFESYRKALSKKKKTKPRHHINDDTSTQSSVMEVKKRKRGGLEGFSEVTTELDTTYPVLKHHVKSGEAPAQMYLSV</sequence>
<feature type="chain" id="PRO_5035814492" description="Receptor L-domain domain-containing protein" evidence="3">
    <location>
        <begin position="21"/>
        <end position="322"/>
    </location>
</feature>
<keyword evidence="5" id="KW-1185">Reference proteome</keyword>
<feature type="compositionally biased region" description="Low complexity" evidence="1">
    <location>
        <begin position="171"/>
        <end position="184"/>
    </location>
</feature>
<reference evidence="4" key="1">
    <citation type="submission" date="2020-10" db="EMBL/GenBank/DDBJ databases">
        <authorList>
            <person name="Kikuchi T."/>
        </authorList>
    </citation>
    <scope>NUCLEOTIDE SEQUENCE</scope>
    <source>
        <strain evidence="4">NKZ352</strain>
    </source>
</reference>
<feature type="signal peptide" evidence="3">
    <location>
        <begin position="1"/>
        <end position="20"/>
    </location>
</feature>
<feature type="transmembrane region" description="Helical" evidence="2">
    <location>
        <begin position="225"/>
        <end position="248"/>
    </location>
</feature>
<evidence type="ECO:0000313" key="5">
    <source>
        <dbReference type="Proteomes" id="UP000835052"/>
    </source>
</evidence>
<protein>
    <recommendedName>
        <fullName evidence="6">Receptor L-domain domain-containing protein</fullName>
    </recommendedName>
</protein>
<evidence type="ECO:0000256" key="1">
    <source>
        <dbReference type="SAM" id="MobiDB-lite"/>
    </source>
</evidence>
<feature type="region of interest" description="Disordered" evidence="1">
    <location>
        <begin position="168"/>
        <end position="201"/>
    </location>
</feature>
<evidence type="ECO:0000313" key="4">
    <source>
        <dbReference type="EMBL" id="CAD6195924.1"/>
    </source>
</evidence>
<name>A0A8S1HH66_9PELO</name>
<keyword evidence="3" id="KW-0732">Signal</keyword>
<feature type="compositionally biased region" description="Polar residues" evidence="1">
    <location>
        <begin position="189"/>
        <end position="198"/>
    </location>
</feature>
<comment type="caution">
    <text evidence="4">The sequence shown here is derived from an EMBL/GenBank/DDBJ whole genome shotgun (WGS) entry which is preliminary data.</text>
</comment>
<keyword evidence="2" id="KW-0472">Membrane</keyword>
<gene>
    <name evidence="4" type="ORF">CAUJ_LOCUS11842</name>
</gene>
<evidence type="ECO:0008006" key="6">
    <source>
        <dbReference type="Google" id="ProtNLM"/>
    </source>
</evidence>
<keyword evidence="2" id="KW-0812">Transmembrane</keyword>
<proteinExistence type="predicted"/>
<evidence type="ECO:0000256" key="3">
    <source>
        <dbReference type="SAM" id="SignalP"/>
    </source>
</evidence>
<dbReference type="AlphaFoldDB" id="A0A8S1HH66"/>
<dbReference type="Proteomes" id="UP000835052">
    <property type="component" value="Unassembled WGS sequence"/>
</dbReference>
<organism evidence="4 5">
    <name type="scientific">Caenorhabditis auriculariae</name>
    <dbReference type="NCBI Taxonomy" id="2777116"/>
    <lineage>
        <taxon>Eukaryota</taxon>
        <taxon>Metazoa</taxon>
        <taxon>Ecdysozoa</taxon>
        <taxon>Nematoda</taxon>
        <taxon>Chromadorea</taxon>
        <taxon>Rhabditida</taxon>
        <taxon>Rhabditina</taxon>
        <taxon>Rhabditomorpha</taxon>
        <taxon>Rhabditoidea</taxon>
        <taxon>Rhabditidae</taxon>
        <taxon>Peloderinae</taxon>
        <taxon>Caenorhabditis</taxon>
    </lineage>
</organism>
<keyword evidence="2" id="KW-1133">Transmembrane helix</keyword>
<dbReference type="EMBL" id="CAJGYM010000062">
    <property type="protein sequence ID" value="CAD6195924.1"/>
    <property type="molecule type" value="Genomic_DNA"/>
</dbReference>
<evidence type="ECO:0000256" key="2">
    <source>
        <dbReference type="SAM" id="Phobius"/>
    </source>
</evidence>